<reference evidence="2" key="1">
    <citation type="submission" date="2021-02" db="EMBL/GenBank/DDBJ databases">
        <authorList>
            <person name="Nowell W R."/>
        </authorList>
    </citation>
    <scope>NUCLEOTIDE SEQUENCE</scope>
</reference>
<feature type="compositionally biased region" description="Basic and acidic residues" evidence="1">
    <location>
        <begin position="1"/>
        <end position="36"/>
    </location>
</feature>
<feature type="compositionally biased region" description="Basic and acidic residues" evidence="1">
    <location>
        <begin position="58"/>
        <end position="67"/>
    </location>
</feature>
<dbReference type="EMBL" id="CAJOBC010080279">
    <property type="protein sequence ID" value="CAF4272147.1"/>
    <property type="molecule type" value="Genomic_DNA"/>
</dbReference>
<accession>A0A815JGX0</accession>
<name>A0A815JGX0_9BILA</name>
<gene>
    <name evidence="2" type="ORF">GPM918_LOCUS32233</name>
    <name evidence="3" type="ORF">SRO942_LOCUS32900</name>
</gene>
<comment type="caution">
    <text evidence="2">The sequence shown here is derived from an EMBL/GenBank/DDBJ whole genome shotgun (WGS) entry which is preliminary data.</text>
</comment>
<feature type="compositionally biased region" description="Basic residues" evidence="1">
    <location>
        <begin position="138"/>
        <end position="160"/>
    </location>
</feature>
<evidence type="ECO:0000256" key="1">
    <source>
        <dbReference type="SAM" id="MobiDB-lite"/>
    </source>
</evidence>
<feature type="region of interest" description="Disordered" evidence="1">
    <location>
        <begin position="1"/>
        <end position="160"/>
    </location>
</feature>
<dbReference type="Proteomes" id="UP000681722">
    <property type="component" value="Unassembled WGS sequence"/>
</dbReference>
<keyword evidence="4" id="KW-1185">Reference proteome</keyword>
<dbReference type="EMBL" id="CAJNOQ010016335">
    <property type="protein sequence ID" value="CAF1378932.1"/>
    <property type="molecule type" value="Genomic_DNA"/>
</dbReference>
<dbReference type="Proteomes" id="UP000663829">
    <property type="component" value="Unassembled WGS sequence"/>
</dbReference>
<feature type="non-terminal residue" evidence="2">
    <location>
        <position position="1"/>
    </location>
</feature>
<dbReference type="AlphaFoldDB" id="A0A815JGX0"/>
<dbReference type="OrthoDB" id="10549713at2759"/>
<organism evidence="2 4">
    <name type="scientific">Didymodactylos carnosus</name>
    <dbReference type="NCBI Taxonomy" id="1234261"/>
    <lineage>
        <taxon>Eukaryota</taxon>
        <taxon>Metazoa</taxon>
        <taxon>Spiralia</taxon>
        <taxon>Gnathifera</taxon>
        <taxon>Rotifera</taxon>
        <taxon>Eurotatoria</taxon>
        <taxon>Bdelloidea</taxon>
        <taxon>Philodinida</taxon>
        <taxon>Philodinidae</taxon>
        <taxon>Didymodactylos</taxon>
    </lineage>
</organism>
<evidence type="ECO:0000313" key="4">
    <source>
        <dbReference type="Proteomes" id="UP000663829"/>
    </source>
</evidence>
<sequence length="160" mass="17352">IKMPVGDKSKYSDKQKRQAKHILDSEMSSGKDEKTASRIAYATVNKIHGGGNISGSGRDQEENKEPMQRGGRKGGSQSRKRGSSSTSATRSKKSSSKSQIVTKSDEADNTKEEPSVSTKRGRGRPKKTTKGGNVSAKKPSKGKKSTKRLNRTASKKRTIK</sequence>
<protein>
    <submittedName>
        <fullName evidence="2">Uncharacterized protein</fullName>
    </submittedName>
</protein>
<feature type="compositionally biased region" description="Basic residues" evidence="1">
    <location>
        <begin position="119"/>
        <end position="129"/>
    </location>
</feature>
<feature type="compositionally biased region" description="Basic and acidic residues" evidence="1">
    <location>
        <begin position="103"/>
        <end position="114"/>
    </location>
</feature>
<proteinExistence type="predicted"/>
<evidence type="ECO:0000313" key="2">
    <source>
        <dbReference type="EMBL" id="CAF1378932.1"/>
    </source>
</evidence>
<evidence type="ECO:0000313" key="3">
    <source>
        <dbReference type="EMBL" id="CAF4272147.1"/>
    </source>
</evidence>